<protein>
    <submittedName>
        <fullName evidence="3">SH3 domain-containing protein</fullName>
    </submittedName>
</protein>
<reference evidence="3 4" key="1">
    <citation type="submission" date="2019-03" db="EMBL/GenBank/DDBJ databases">
        <title>Roseomonas sp. a novel Roseomonas species isolated from Sea whip Gorgonian.</title>
        <authorList>
            <person name="Li F."/>
            <person name="Pan X."/>
            <person name="Huang S."/>
            <person name="Li Z."/>
            <person name="Meng B."/>
        </authorList>
    </citation>
    <scope>NUCLEOTIDE SEQUENCE [LARGE SCALE GENOMIC DNA]</scope>
    <source>
        <strain evidence="3 4">M0104</strain>
    </source>
</reference>
<dbReference type="AlphaFoldDB" id="A0A845B9M3"/>
<proteinExistence type="predicted"/>
<evidence type="ECO:0000256" key="1">
    <source>
        <dbReference type="SAM" id="MobiDB-lite"/>
    </source>
</evidence>
<feature type="compositionally biased region" description="Pro residues" evidence="1">
    <location>
        <begin position="293"/>
        <end position="325"/>
    </location>
</feature>
<dbReference type="Pfam" id="PF08239">
    <property type="entry name" value="SH3_3"/>
    <property type="match status" value="1"/>
</dbReference>
<organism evidence="3 4">
    <name type="scientific">Teichococcus coralli</name>
    <dbReference type="NCBI Taxonomy" id="2545983"/>
    <lineage>
        <taxon>Bacteria</taxon>
        <taxon>Pseudomonadati</taxon>
        <taxon>Pseudomonadota</taxon>
        <taxon>Alphaproteobacteria</taxon>
        <taxon>Acetobacterales</taxon>
        <taxon>Roseomonadaceae</taxon>
        <taxon>Roseomonas</taxon>
    </lineage>
</organism>
<feature type="compositionally biased region" description="Pro residues" evidence="1">
    <location>
        <begin position="188"/>
        <end position="197"/>
    </location>
</feature>
<feature type="region of interest" description="Disordered" evidence="1">
    <location>
        <begin position="241"/>
        <end position="351"/>
    </location>
</feature>
<name>A0A845B9M3_9PROT</name>
<dbReference type="OrthoDB" id="7277042at2"/>
<feature type="compositionally biased region" description="Low complexity" evidence="1">
    <location>
        <begin position="173"/>
        <end position="187"/>
    </location>
</feature>
<dbReference type="Proteomes" id="UP000460715">
    <property type="component" value="Unassembled WGS sequence"/>
</dbReference>
<feature type="domain" description="SH3b" evidence="2">
    <location>
        <begin position="358"/>
        <end position="407"/>
    </location>
</feature>
<dbReference type="EMBL" id="SNVJ01000001">
    <property type="protein sequence ID" value="MXP62082.1"/>
    <property type="molecule type" value="Genomic_DNA"/>
</dbReference>
<dbReference type="RefSeq" id="WP_160935183.1">
    <property type="nucleotide sequence ID" value="NZ_SNVJ01000001.1"/>
</dbReference>
<feature type="compositionally biased region" description="Pro residues" evidence="1">
    <location>
        <begin position="269"/>
        <end position="286"/>
    </location>
</feature>
<feature type="compositionally biased region" description="Pro residues" evidence="1">
    <location>
        <begin position="241"/>
        <end position="259"/>
    </location>
</feature>
<evidence type="ECO:0000313" key="3">
    <source>
        <dbReference type="EMBL" id="MXP62082.1"/>
    </source>
</evidence>
<dbReference type="InterPro" id="IPR003646">
    <property type="entry name" value="SH3-like_bac-type"/>
</dbReference>
<keyword evidence="4" id="KW-1185">Reference proteome</keyword>
<dbReference type="Gene3D" id="2.30.30.40">
    <property type="entry name" value="SH3 Domains"/>
    <property type="match status" value="1"/>
</dbReference>
<sequence length="408" mass="41978">MRQAYEAFVRAATDLAEAGMVFEMVHRSGPEGGMAPREPRGLSVAAVPEQGIEKDCHTVVLMGVGFWEFLPGFFYGSERVIEGRRIAMDVGSFRFVESSPSGDAEIIGQAETGPLAQYMRIDISGDGLVKSLAISNAALGGAFVAAYRAYLEVLAGCPYKMLHPYRQLGASVAPAADPATQPQSPQQPQRPAPPRPAAPLSARQSAPERGRHPGLVWGWLAVPPALAAAYLLGVLATGPDTPAPARAPQPPPLQAPPAAQPRLEQAPGPAAPMPVPPVGVTAPPPQNGGTELPLPPPPAPPPPPIAAAPPPVPAPAQPGSPPSAPPAAAEAPSATPAPPSGGQLGGMWRPGLVTQDSNVRAAPFGGAPILRVVPGGTQVRIIENSEGWLRVALPDGTTLGWIYGGLIQ</sequence>
<accession>A0A845B9M3</accession>
<evidence type="ECO:0000259" key="2">
    <source>
        <dbReference type="Pfam" id="PF08239"/>
    </source>
</evidence>
<evidence type="ECO:0000313" key="4">
    <source>
        <dbReference type="Proteomes" id="UP000460715"/>
    </source>
</evidence>
<comment type="caution">
    <text evidence="3">The sequence shown here is derived from an EMBL/GenBank/DDBJ whole genome shotgun (WGS) entry which is preliminary data.</text>
</comment>
<feature type="region of interest" description="Disordered" evidence="1">
    <location>
        <begin position="173"/>
        <end position="209"/>
    </location>
</feature>
<gene>
    <name evidence="3" type="ORF">E0493_01780</name>
</gene>